<dbReference type="eggNOG" id="ENOG502ZGCF">
    <property type="taxonomic scope" value="Bacteria"/>
</dbReference>
<keyword evidence="4" id="KW-1185">Reference proteome</keyword>
<evidence type="ECO:0000313" key="4">
    <source>
        <dbReference type="Proteomes" id="UP000018460"/>
    </source>
</evidence>
<evidence type="ECO:0000313" key="3">
    <source>
        <dbReference type="EMBL" id="ENV83703.1"/>
    </source>
</evidence>
<feature type="signal peptide" evidence="1">
    <location>
        <begin position="1"/>
        <end position="22"/>
    </location>
</feature>
<reference evidence="3 4" key="1">
    <citation type="submission" date="2013-02" db="EMBL/GenBank/DDBJ databases">
        <title>The Genome Sequence of Acinetobacter bouvetii CIP 107468.</title>
        <authorList>
            <consortium name="The Broad Institute Genome Sequencing Platform"/>
            <consortium name="The Broad Institute Genome Sequencing Center for Infectious Disease"/>
            <person name="Cerqueira G."/>
            <person name="Feldgarden M."/>
            <person name="Courvalin P."/>
            <person name="Perichon B."/>
            <person name="Grillot-Courvalin C."/>
            <person name="Clermont D."/>
            <person name="Rocha E."/>
            <person name="Yoon E.-J."/>
            <person name="Nemec A."/>
            <person name="Walker B."/>
            <person name="Young S.K."/>
            <person name="Zeng Q."/>
            <person name="Gargeya S."/>
            <person name="Fitzgerald M."/>
            <person name="Haas B."/>
            <person name="Abouelleil A."/>
            <person name="Alvarado L."/>
            <person name="Arachchi H.M."/>
            <person name="Berlin A.M."/>
            <person name="Chapman S.B."/>
            <person name="Dewar J."/>
            <person name="Goldberg J."/>
            <person name="Griggs A."/>
            <person name="Gujja S."/>
            <person name="Hansen M."/>
            <person name="Howarth C."/>
            <person name="Imamovic A."/>
            <person name="Larimer J."/>
            <person name="McCowan C."/>
            <person name="Murphy C."/>
            <person name="Neiman D."/>
            <person name="Pearson M."/>
            <person name="Priest M."/>
            <person name="Roberts A."/>
            <person name="Saif S."/>
            <person name="Shea T."/>
            <person name="Sisk P."/>
            <person name="Sykes S."/>
            <person name="Wortman J."/>
            <person name="Nusbaum C."/>
            <person name="Birren B."/>
        </authorList>
    </citation>
    <scope>NUCLEOTIDE SEQUENCE [LARGE SCALE GENOMIC DNA]</scope>
    <source>
        <strain evidence="3 4">CIP 107468</strain>
    </source>
</reference>
<name>N9DTA8_9GAMM</name>
<gene>
    <name evidence="3" type="ORF">F941_00734</name>
</gene>
<dbReference type="InterPro" id="IPR046158">
    <property type="entry name" value="DUF6160"/>
</dbReference>
<dbReference type="Pfam" id="PF19657">
    <property type="entry name" value="DUF6160"/>
    <property type="match status" value="1"/>
</dbReference>
<dbReference type="EMBL" id="APQD01000006">
    <property type="protein sequence ID" value="ENV83703.1"/>
    <property type="molecule type" value="Genomic_DNA"/>
</dbReference>
<organism evidence="3 4">
    <name type="scientific">Acinetobacter bouvetii DSM 14964 = CIP 107468</name>
    <dbReference type="NCBI Taxonomy" id="1120925"/>
    <lineage>
        <taxon>Bacteria</taxon>
        <taxon>Pseudomonadati</taxon>
        <taxon>Pseudomonadota</taxon>
        <taxon>Gammaproteobacteria</taxon>
        <taxon>Moraxellales</taxon>
        <taxon>Moraxellaceae</taxon>
        <taxon>Acinetobacter</taxon>
    </lineage>
</organism>
<protein>
    <recommendedName>
        <fullName evidence="2">DUF6160 domain-containing protein</fullName>
    </recommendedName>
</protein>
<comment type="caution">
    <text evidence="3">The sequence shown here is derived from an EMBL/GenBank/DDBJ whole genome shotgun (WGS) entry which is preliminary data.</text>
</comment>
<dbReference type="OrthoDB" id="6704624at2"/>
<dbReference type="RefSeq" id="WP_005008045.1">
    <property type="nucleotide sequence ID" value="NZ_KB849726.1"/>
</dbReference>
<accession>N9DTA8</accession>
<keyword evidence="1" id="KW-0732">Signal</keyword>
<dbReference type="PATRIC" id="fig|1120925.3.peg.797"/>
<proteinExistence type="predicted"/>
<evidence type="ECO:0000259" key="2">
    <source>
        <dbReference type="Pfam" id="PF19657"/>
    </source>
</evidence>
<sequence length="765" mass="81394">MRKITKLKLLTVCILAAQHANAFEQLSDENLSSVRGQDGISISQEVSKVTINQANWVDQTANGNMKLGLHNVTIQGENNQNIISKLNLDVGTTPNGAGVHLNASISPFQATIANLMLICSNAACKTAQQSLGSLNISTSSPLVFNLITSNGLFNRNALAHMDLEIKNADISYGLNSKYLTLNDFNFNISADGYLYIDRDEGIVLTTKAADGTDHIVNLGRVADNSYASGRANATNPGVNIDLRYGSDLQNQKNVIRLGASGALTKGRIQINANQAGLATFNTVNHSAGSSMIEQATTAQGYETDKGGLHLGMSAEFTRAKNSLLSSTQAPTTFELGHTGRGSYAIEFSNLSPLVVPSASDEAGNTHNAYIDFGDIYINALQAKTLNFIINDNIQKTLGASSPIFNYYLDPQTNSSLSQERDVAFIAVRGMDFQAIARTAKFISDNSQAELGQSSATWGLGIPIFNLNANLALFSKTYSYGDATVKQGLGYNLIFSTEGYGIDKKTNAPSTTSIIIVDGAKGVHGVERNYYAGLRNIDAFMKADGVIGFEDDGIYVKADNLLFAAKAEVAIGQLPGSVYNCAGVSAVTNCGTLVPADNFSKKDDVLSSIAFKIDGKGELFIIPGMDAANSTPDTNFLSFKANFAFNDLDSATAANQTALGSYISVMNEDVKSDGSVVASSVNLNKLQGNLGLDARLYVKSDQVVLDNQIQFNYPSQKLTSAQIQAGQYGSAFRAEIALAPSGTIQKIADIVIPGGNMRSTLGITPR</sequence>
<dbReference type="Proteomes" id="UP000018460">
    <property type="component" value="Unassembled WGS sequence"/>
</dbReference>
<feature type="domain" description="DUF6160" evidence="2">
    <location>
        <begin position="2"/>
        <end position="81"/>
    </location>
</feature>
<evidence type="ECO:0000256" key="1">
    <source>
        <dbReference type="SAM" id="SignalP"/>
    </source>
</evidence>
<dbReference type="AlphaFoldDB" id="N9DTA8"/>
<feature type="chain" id="PRO_5004141272" description="DUF6160 domain-containing protein" evidence="1">
    <location>
        <begin position="23"/>
        <end position="765"/>
    </location>
</feature>